<comment type="domain">
    <text evidence="5">The PRC barrel domain binds ribosomal protein uS19.</text>
</comment>
<dbReference type="InterPro" id="IPR011033">
    <property type="entry name" value="PRC_barrel-like_sf"/>
</dbReference>
<evidence type="ECO:0000313" key="9">
    <source>
        <dbReference type="EMBL" id="MBP2418635.1"/>
    </source>
</evidence>
<accession>A0ABS4ZCY3</accession>
<dbReference type="PANTHER" id="PTHR33692:SF1">
    <property type="entry name" value="RIBOSOME MATURATION FACTOR RIMM"/>
    <property type="match status" value="1"/>
</dbReference>
<dbReference type="InterPro" id="IPR036976">
    <property type="entry name" value="RimM_N_sf"/>
</dbReference>
<keyword evidence="4 5" id="KW-0143">Chaperone</keyword>
<comment type="function">
    <text evidence="5">An accessory protein needed during the final step in the assembly of 30S ribosomal subunit, possibly for assembly of the head region. Essential for efficient processing of 16S rRNA. May be needed both before and after RbfA during the maturation of 16S rRNA. It has affinity for free ribosomal 30S subunits but not for 70S ribosomes.</text>
</comment>
<feature type="domain" description="RimM N-terminal" evidence="7">
    <location>
        <begin position="8"/>
        <end position="87"/>
    </location>
</feature>
<comment type="subunit">
    <text evidence="5">Binds ribosomal protein uS19.</text>
</comment>
<feature type="domain" description="Ribosome maturation factor RimM PRC barrel" evidence="8">
    <location>
        <begin position="103"/>
        <end position="162"/>
    </location>
</feature>
<keyword evidence="10" id="KW-1185">Reference proteome</keyword>
<dbReference type="Gene3D" id="2.30.30.240">
    <property type="entry name" value="PRC-barrel domain"/>
    <property type="match status" value="1"/>
</dbReference>
<sequence length="207" mass="21915">MAETVEVVVGIIGRAHGIRGDVTIDVRTDEPERRFAVGEVLRAEDGRRTFTVASARDHSGRLLVHFDQLPDRTLAEAARGTVLVADVDPDEQPEDEDEFYDRQLIGLAVRAADGSAVGTVTDVLHLPLQDTLEIRTDAGVRLVPFVTDLVPRVDLTAGEVHLADVPGLLVDADEDGTDEDGVGEDGVGEDGAGEDGAGADRAGDDDA</sequence>
<dbReference type="Pfam" id="PF01782">
    <property type="entry name" value="RimM"/>
    <property type="match status" value="1"/>
</dbReference>
<comment type="subcellular location">
    <subcellularLocation>
        <location evidence="5">Cytoplasm</location>
    </subcellularLocation>
</comment>
<comment type="caution">
    <text evidence="9">The sequence shown here is derived from an EMBL/GenBank/DDBJ whole genome shotgun (WGS) entry which is preliminary data.</text>
</comment>
<dbReference type="PANTHER" id="PTHR33692">
    <property type="entry name" value="RIBOSOME MATURATION FACTOR RIMM"/>
    <property type="match status" value="1"/>
</dbReference>
<evidence type="ECO:0000256" key="3">
    <source>
        <dbReference type="ARBA" id="ARBA00022552"/>
    </source>
</evidence>
<evidence type="ECO:0000259" key="8">
    <source>
        <dbReference type="Pfam" id="PF24986"/>
    </source>
</evidence>
<proteinExistence type="inferred from homology"/>
<dbReference type="Gene3D" id="2.40.30.60">
    <property type="entry name" value="RimM"/>
    <property type="match status" value="1"/>
</dbReference>
<dbReference type="Pfam" id="PF24986">
    <property type="entry name" value="PRC_RimM"/>
    <property type="match status" value="1"/>
</dbReference>
<evidence type="ECO:0000313" key="10">
    <source>
        <dbReference type="Proteomes" id="UP000758168"/>
    </source>
</evidence>
<keyword evidence="1 5" id="KW-0963">Cytoplasm</keyword>
<dbReference type="InterPro" id="IPR002676">
    <property type="entry name" value="RimM_N"/>
</dbReference>
<keyword evidence="3 5" id="KW-0698">rRNA processing</keyword>
<organism evidence="9 10">
    <name type="scientific">Microlunatus capsulatus</name>
    <dbReference type="NCBI Taxonomy" id="99117"/>
    <lineage>
        <taxon>Bacteria</taxon>
        <taxon>Bacillati</taxon>
        <taxon>Actinomycetota</taxon>
        <taxon>Actinomycetes</taxon>
        <taxon>Propionibacteriales</taxon>
        <taxon>Propionibacteriaceae</taxon>
        <taxon>Microlunatus</taxon>
    </lineage>
</organism>
<reference evidence="9 10" key="1">
    <citation type="submission" date="2021-03" db="EMBL/GenBank/DDBJ databases">
        <title>Sequencing the genomes of 1000 actinobacteria strains.</title>
        <authorList>
            <person name="Klenk H.-P."/>
        </authorList>
    </citation>
    <scope>NUCLEOTIDE SEQUENCE [LARGE SCALE GENOMIC DNA]</scope>
    <source>
        <strain evidence="9 10">DSM 12936</strain>
    </source>
</reference>
<dbReference type="SUPFAM" id="SSF50447">
    <property type="entry name" value="Translation proteins"/>
    <property type="match status" value="1"/>
</dbReference>
<gene>
    <name evidence="5" type="primary">rimM</name>
    <name evidence="9" type="ORF">JOF54_003557</name>
</gene>
<dbReference type="HAMAP" id="MF_00014">
    <property type="entry name" value="Ribosome_mat_RimM"/>
    <property type="match status" value="1"/>
</dbReference>
<dbReference type="InterPro" id="IPR009000">
    <property type="entry name" value="Transl_B-barrel_sf"/>
</dbReference>
<dbReference type="NCBIfam" id="TIGR02273">
    <property type="entry name" value="16S_RimM"/>
    <property type="match status" value="1"/>
</dbReference>
<dbReference type="InterPro" id="IPR011961">
    <property type="entry name" value="RimM"/>
</dbReference>
<evidence type="ECO:0000259" key="7">
    <source>
        <dbReference type="Pfam" id="PF01782"/>
    </source>
</evidence>
<dbReference type="EMBL" id="JAGIOB010000001">
    <property type="protein sequence ID" value="MBP2418635.1"/>
    <property type="molecule type" value="Genomic_DNA"/>
</dbReference>
<dbReference type="Proteomes" id="UP000758168">
    <property type="component" value="Unassembled WGS sequence"/>
</dbReference>
<name>A0ABS4ZCY3_9ACTN</name>
<keyword evidence="2 5" id="KW-0690">Ribosome biogenesis</keyword>
<comment type="similarity">
    <text evidence="5">Belongs to the RimM family.</text>
</comment>
<evidence type="ECO:0000256" key="4">
    <source>
        <dbReference type="ARBA" id="ARBA00023186"/>
    </source>
</evidence>
<evidence type="ECO:0000256" key="2">
    <source>
        <dbReference type="ARBA" id="ARBA00022517"/>
    </source>
</evidence>
<feature type="region of interest" description="Disordered" evidence="6">
    <location>
        <begin position="170"/>
        <end position="207"/>
    </location>
</feature>
<dbReference type="SUPFAM" id="SSF50346">
    <property type="entry name" value="PRC-barrel domain"/>
    <property type="match status" value="1"/>
</dbReference>
<evidence type="ECO:0000256" key="6">
    <source>
        <dbReference type="SAM" id="MobiDB-lite"/>
    </source>
</evidence>
<dbReference type="InterPro" id="IPR056792">
    <property type="entry name" value="PRC_RimM"/>
</dbReference>
<dbReference type="RefSeq" id="WP_210058263.1">
    <property type="nucleotide sequence ID" value="NZ_BAAAMH010000001.1"/>
</dbReference>
<evidence type="ECO:0000256" key="1">
    <source>
        <dbReference type="ARBA" id="ARBA00022490"/>
    </source>
</evidence>
<evidence type="ECO:0000256" key="5">
    <source>
        <dbReference type="HAMAP-Rule" id="MF_00014"/>
    </source>
</evidence>
<feature type="compositionally biased region" description="Acidic residues" evidence="6">
    <location>
        <begin position="171"/>
        <end position="193"/>
    </location>
</feature>
<protein>
    <recommendedName>
        <fullName evidence="5">Ribosome maturation factor RimM</fullName>
    </recommendedName>
</protein>